<sequence length="192" mass="21571">LRHGHIITEYNPNYEFGGSTCTLQDLREVPREKLTLIKALGQGAFGEVYQGFLHNMPGEITDELPVAVKTLPEYSANNQAEMDFLMEALIMSKFKHRNIVRFIGVCFEKMPRFIVLELLPGGDLKTFLRESRATAGKPSPLVMGDILVIALDIALGCQYLEENHFIHRDIAARNCLLSTKTKSQMSATINNM</sequence>
<evidence type="ECO:0000256" key="3">
    <source>
        <dbReference type="PROSITE-ProRule" id="PRU10141"/>
    </source>
</evidence>
<dbReference type="Gene3D" id="3.30.200.20">
    <property type="entry name" value="Phosphorylase Kinase, domain 1"/>
    <property type="match status" value="1"/>
</dbReference>
<comment type="catalytic activity">
    <reaction evidence="2">
        <text>L-tyrosyl-[protein] + ATP = O-phospho-L-tyrosyl-[protein] + ADP + H(+)</text>
        <dbReference type="Rhea" id="RHEA:10596"/>
        <dbReference type="Rhea" id="RHEA-COMP:10136"/>
        <dbReference type="Rhea" id="RHEA-COMP:20101"/>
        <dbReference type="ChEBI" id="CHEBI:15378"/>
        <dbReference type="ChEBI" id="CHEBI:30616"/>
        <dbReference type="ChEBI" id="CHEBI:46858"/>
        <dbReference type="ChEBI" id="CHEBI:61978"/>
        <dbReference type="ChEBI" id="CHEBI:456216"/>
        <dbReference type="EC" id="2.7.10.1"/>
    </reaction>
</comment>
<dbReference type="PROSITE" id="PS00109">
    <property type="entry name" value="PROTEIN_KINASE_TYR"/>
    <property type="match status" value="1"/>
</dbReference>
<keyword evidence="6" id="KW-1185">Reference proteome</keyword>
<dbReference type="InterPro" id="IPR020635">
    <property type="entry name" value="Tyr_kinase_cat_dom"/>
</dbReference>
<evidence type="ECO:0000313" key="6">
    <source>
        <dbReference type="Proteomes" id="UP000759131"/>
    </source>
</evidence>
<dbReference type="OrthoDB" id="73209at2759"/>
<protein>
    <recommendedName>
        <fullName evidence="4">Protein kinase domain-containing protein</fullName>
    </recommendedName>
</protein>
<dbReference type="FunFam" id="3.30.200.20:FF:000117">
    <property type="entry name" value="Tyrosine-protein kinase receptor"/>
    <property type="match status" value="1"/>
</dbReference>
<dbReference type="PRINTS" id="PR00109">
    <property type="entry name" value="TYRKINASE"/>
</dbReference>
<dbReference type="InterPro" id="IPR017441">
    <property type="entry name" value="Protein_kinase_ATP_BS"/>
</dbReference>
<dbReference type="PROSITE" id="PS50011">
    <property type="entry name" value="PROTEIN_KINASE_DOM"/>
    <property type="match status" value="1"/>
</dbReference>
<dbReference type="InterPro" id="IPR001245">
    <property type="entry name" value="Ser-Thr/Tyr_kinase_cat_dom"/>
</dbReference>
<dbReference type="Proteomes" id="UP000759131">
    <property type="component" value="Unassembled WGS sequence"/>
</dbReference>
<dbReference type="PROSITE" id="PS00107">
    <property type="entry name" value="PROTEIN_KINASE_ATP"/>
    <property type="match status" value="1"/>
</dbReference>
<evidence type="ECO:0000313" key="5">
    <source>
        <dbReference type="EMBL" id="CAD7649797.1"/>
    </source>
</evidence>
<feature type="domain" description="Protein kinase" evidence="4">
    <location>
        <begin position="34"/>
        <end position="192"/>
    </location>
</feature>
<accession>A0A7R9LYN6</accession>
<feature type="non-terminal residue" evidence="5">
    <location>
        <position position="192"/>
    </location>
</feature>
<keyword evidence="3" id="KW-0067">ATP-binding</keyword>
<comment type="subcellular location">
    <subcellularLocation>
        <location evidence="1">Membrane</location>
        <topology evidence="1">Single-pass membrane protein</topology>
    </subcellularLocation>
</comment>
<dbReference type="Gene3D" id="1.10.510.10">
    <property type="entry name" value="Transferase(Phosphotransferase) domain 1"/>
    <property type="match status" value="1"/>
</dbReference>
<gene>
    <name evidence="5" type="ORF">OSB1V03_LOCUS22559</name>
</gene>
<evidence type="ECO:0000256" key="2">
    <source>
        <dbReference type="ARBA" id="ARBA00051243"/>
    </source>
</evidence>
<dbReference type="PANTHER" id="PTHR24416:SF604">
    <property type="entry name" value="RECEPTOR PROTEIN-TYROSINE KINASE"/>
    <property type="match status" value="1"/>
</dbReference>
<dbReference type="InterPro" id="IPR050122">
    <property type="entry name" value="RTK"/>
</dbReference>
<dbReference type="InterPro" id="IPR008266">
    <property type="entry name" value="Tyr_kinase_AS"/>
</dbReference>
<dbReference type="GO" id="GO:0005886">
    <property type="term" value="C:plasma membrane"/>
    <property type="evidence" value="ECO:0007669"/>
    <property type="project" value="TreeGrafter"/>
</dbReference>
<dbReference type="AlphaFoldDB" id="A0A7R9LYN6"/>
<name>A0A7R9LYN6_9ACAR</name>
<keyword evidence="3" id="KW-0547">Nucleotide-binding</keyword>
<dbReference type="InterPro" id="IPR011009">
    <property type="entry name" value="Kinase-like_dom_sf"/>
</dbReference>
<dbReference type="SUPFAM" id="SSF56112">
    <property type="entry name" value="Protein kinase-like (PK-like)"/>
    <property type="match status" value="1"/>
</dbReference>
<feature type="non-terminal residue" evidence="5">
    <location>
        <position position="1"/>
    </location>
</feature>
<dbReference type="GO" id="GO:0007169">
    <property type="term" value="P:cell surface receptor protein tyrosine kinase signaling pathway"/>
    <property type="evidence" value="ECO:0007669"/>
    <property type="project" value="TreeGrafter"/>
</dbReference>
<organism evidence="5">
    <name type="scientific">Medioppia subpectinata</name>
    <dbReference type="NCBI Taxonomy" id="1979941"/>
    <lineage>
        <taxon>Eukaryota</taxon>
        <taxon>Metazoa</taxon>
        <taxon>Ecdysozoa</taxon>
        <taxon>Arthropoda</taxon>
        <taxon>Chelicerata</taxon>
        <taxon>Arachnida</taxon>
        <taxon>Acari</taxon>
        <taxon>Acariformes</taxon>
        <taxon>Sarcoptiformes</taxon>
        <taxon>Oribatida</taxon>
        <taxon>Brachypylina</taxon>
        <taxon>Oppioidea</taxon>
        <taxon>Oppiidae</taxon>
        <taxon>Medioppia</taxon>
    </lineage>
</organism>
<dbReference type="Pfam" id="PF07714">
    <property type="entry name" value="PK_Tyr_Ser-Thr"/>
    <property type="match status" value="1"/>
</dbReference>
<dbReference type="SMART" id="SM00219">
    <property type="entry name" value="TyrKc"/>
    <property type="match status" value="1"/>
</dbReference>
<dbReference type="EMBL" id="OC903700">
    <property type="protein sequence ID" value="CAD7649797.1"/>
    <property type="molecule type" value="Genomic_DNA"/>
</dbReference>
<evidence type="ECO:0000256" key="1">
    <source>
        <dbReference type="ARBA" id="ARBA00004167"/>
    </source>
</evidence>
<feature type="binding site" evidence="3">
    <location>
        <position position="69"/>
    </location>
    <ligand>
        <name>ATP</name>
        <dbReference type="ChEBI" id="CHEBI:30616"/>
    </ligand>
</feature>
<evidence type="ECO:0000259" key="4">
    <source>
        <dbReference type="PROSITE" id="PS50011"/>
    </source>
</evidence>
<dbReference type="GO" id="GO:0043235">
    <property type="term" value="C:receptor complex"/>
    <property type="evidence" value="ECO:0007669"/>
    <property type="project" value="TreeGrafter"/>
</dbReference>
<dbReference type="PANTHER" id="PTHR24416">
    <property type="entry name" value="TYROSINE-PROTEIN KINASE RECEPTOR"/>
    <property type="match status" value="1"/>
</dbReference>
<dbReference type="GO" id="GO:0005524">
    <property type="term" value="F:ATP binding"/>
    <property type="evidence" value="ECO:0007669"/>
    <property type="project" value="UniProtKB-UniRule"/>
</dbReference>
<dbReference type="EMBL" id="CAJPIZ010049125">
    <property type="protein sequence ID" value="CAG2122613.1"/>
    <property type="molecule type" value="Genomic_DNA"/>
</dbReference>
<dbReference type="InterPro" id="IPR000719">
    <property type="entry name" value="Prot_kinase_dom"/>
</dbReference>
<dbReference type="GO" id="GO:0004714">
    <property type="term" value="F:transmembrane receptor protein tyrosine kinase activity"/>
    <property type="evidence" value="ECO:0007669"/>
    <property type="project" value="UniProtKB-EC"/>
</dbReference>
<reference evidence="5" key="1">
    <citation type="submission" date="2020-11" db="EMBL/GenBank/DDBJ databases">
        <authorList>
            <person name="Tran Van P."/>
        </authorList>
    </citation>
    <scope>NUCLEOTIDE SEQUENCE</scope>
</reference>
<proteinExistence type="predicted"/>
<dbReference type="GO" id="GO:0045664">
    <property type="term" value="P:regulation of neuron differentiation"/>
    <property type="evidence" value="ECO:0007669"/>
    <property type="project" value="TreeGrafter"/>
</dbReference>